<comment type="caution">
    <text evidence="2">The sequence shown here is derived from an EMBL/GenBank/DDBJ whole genome shotgun (WGS) entry which is preliminary data.</text>
</comment>
<evidence type="ECO:0000313" key="2">
    <source>
        <dbReference type="EMBL" id="KAB2383419.1"/>
    </source>
</evidence>
<organism evidence="2 3">
    <name type="scientific">Actinomadura montaniterrae</name>
    <dbReference type="NCBI Taxonomy" id="1803903"/>
    <lineage>
        <taxon>Bacteria</taxon>
        <taxon>Bacillati</taxon>
        <taxon>Actinomycetota</taxon>
        <taxon>Actinomycetes</taxon>
        <taxon>Streptosporangiales</taxon>
        <taxon>Thermomonosporaceae</taxon>
        <taxon>Actinomadura</taxon>
    </lineage>
</organism>
<evidence type="ECO:0000313" key="3">
    <source>
        <dbReference type="Proteomes" id="UP000483004"/>
    </source>
</evidence>
<sequence>MSAERYRSVFHTGLPADEAFSVAEQQIRCWLGHKHLDQQAFDKGAARVGADGQLMLVLARNAPDGAQTKRWQLREPRAQGTWVSTLTVHAPGRNRGGARSWFWLDIELLVPPVTQADEDGPVKARRPGVPQLVRGLLDVVDARDSLTLLREKPILVRPPDVDTLIHVVCDPDRRMPVIVASAHPQRDFQEWRRVVESATRYTAGLAGLHLLDPHATEEFNQEIGDTHRVWGGAVRTYLPGADPASADDALRHRVLSSTWVQGGQPRARVLLSGLPYRLSSEALLPRPLAGLSRALLSNPTPLEGASPLSRTPSDSRHEDVQDLRKNLDAALELVAEAEKTEEKLAQRNDELIALSAEFDAVNQRAESFRDQIRTLRRLLVLAGRETDANAPADEHTRLPTTFAEVLDRMDKELPRVIFTGDLDHPLDDLDSRPSASSWAQTAWQAMLAMNNYAETSVEGSFAGGFLTWCKEPPPAAHAISAGKVAPDESEPVKNDPKMRRARLLPAPNTVDPSGKVFMGAHVRLGGGTGMSAPRMHYFDDVKNTGKIYIGYLGPHLPVKTTN</sequence>
<name>A0A6L3VXS6_9ACTN</name>
<evidence type="ECO:0000256" key="1">
    <source>
        <dbReference type="SAM" id="MobiDB-lite"/>
    </source>
</evidence>
<dbReference type="RefSeq" id="WP_151540272.1">
    <property type="nucleotide sequence ID" value="NZ_WBMR01000027.1"/>
</dbReference>
<accession>A0A6L3VXS6</accession>
<dbReference type="EMBL" id="WBMR01000027">
    <property type="protein sequence ID" value="KAB2383419.1"/>
    <property type="molecule type" value="Genomic_DNA"/>
</dbReference>
<keyword evidence="3" id="KW-1185">Reference proteome</keyword>
<feature type="region of interest" description="Disordered" evidence="1">
    <location>
        <begin position="297"/>
        <end position="321"/>
    </location>
</feature>
<protein>
    <submittedName>
        <fullName evidence="2">Uncharacterized protein</fullName>
    </submittedName>
</protein>
<dbReference type="Proteomes" id="UP000483004">
    <property type="component" value="Unassembled WGS sequence"/>
</dbReference>
<dbReference type="OrthoDB" id="3246562at2"/>
<dbReference type="AlphaFoldDB" id="A0A6L3VXS6"/>
<gene>
    <name evidence="2" type="ORF">F9B16_12900</name>
</gene>
<proteinExistence type="predicted"/>
<reference evidence="2 3" key="1">
    <citation type="submission" date="2019-09" db="EMBL/GenBank/DDBJ databases">
        <title>Actinomadura physcomitrii sp. nov., a novel actinomycete isolated from moss [Physcomitrium sphaericum (Ludw) Fuernr].</title>
        <authorList>
            <person name="Liu C."/>
            <person name="Zhuang X."/>
        </authorList>
    </citation>
    <scope>NUCLEOTIDE SEQUENCE [LARGE SCALE GENOMIC DNA]</scope>
    <source>
        <strain evidence="2 3">CYP1-1B</strain>
    </source>
</reference>